<name>A0AAD9TT81_9ROSI</name>
<sequence length="97" mass="11144">MGIYDGGDTIYIDGAIHDNWRTNFSITNCGIKLLHLEDLLKNNKTVDDDFKVTFFLHMLGTVLAPAAREYVDARYLNVLFDVGNIKGKNWARWCFDQ</sequence>
<evidence type="ECO:0000313" key="1">
    <source>
        <dbReference type="EMBL" id="KAK2641756.1"/>
    </source>
</evidence>
<reference evidence="1" key="1">
    <citation type="journal article" date="2023" name="Plant J.">
        <title>Genome sequences and population genomics provide insights into the demographic history, inbreeding, and mutation load of two 'living fossil' tree species of Dipteronia.</title>
        <authorList>
            <person name="Feng Y."/>
            <person name="Comes H.P."/>
            <person name="Chen J."/>
            <person name="Zhu S."/>
            <person name="Lu R."/>
            <person name="Zhang X."/>
            <person name="Li P."/>
            <person name="Qiu J."/>
            <person name="Olsen K.M."/>
            <person name="Qiu Y."/>
        </authorList>
    </citation>
    <scope>NUCLEOTIDE SEQUENCE</scope>
    <source>
        <strain evidence="1">KIB01</strain>
    </source>
</reference>
<keyword evidence="2" id="KW-1185">Reference proteome</keyword>
<protein>
    <submittedName>
        <fullName evidence="1">Uncharacterized protein</fullName>
    </submittedName>
</protein>
<dbReference type="AlphaFoldDB" id="A0AAD9TT81"/>
<dbReference type="Proteomes" id="UP001280121">
    <property type="component" value="Unassembled WGS sequence"/>
</dbReference>
<evidence type="ECO:0000313" key="2">
    <source>
        <dbReference type="Proteomes" id="UP001280121"/>
    </source>
</evidence>
<comment type="caution">
    <text evidence="1">The sequence shown here is derived from an EMBL/GenBank/DDBJ whole genome shotgun (WGS) entry which is preliminary data.</text>
</comment>
<accession>A0AAD9TT81</accession>
<gene>
    <name evidence="1" type="ORF">Ddye_023519</name>
</gene>
<proteinExistence type="predicted"/>
<dbReference type="EMBL" id="JANJYI010000007">
    <property type="protein sequence ID" value="KAK2641756.1"/>
    <property type="molecule type" value="Genomic_DNA"/>
</dbReference>
<organism evidence="1 2">
    <name type="scientific">Dipteronia dyeriana</name>
    <dbReference type="NCBI Taxonomy" id="168575"/>
    <lineage>
        <taxon>Eukaryota</taxon>
        <taxon>Viridiplantae</taxon>
        <taxon>Streptophyta</taxon>
        <taxon>Embryophyta</taxon>
        <taxon>Tracheophyta</taxon>
        <taxon>Spermatophyta</taxon>
        <taxon>Magnoliopsida</taxon>
        <taxon>eudicotyledons</taxon>
        <taxon>Gunneridae</taxon>
        <taxon>Pentapetalae</taxon>
        <taxon>rosids</taxon>
        <taxon>malvids</taxon>
        <taxon>Sapindales</taxon>
        <taxon>Sapindaceae</taxon>
        <taxon>Hippocastanoideae</taxon>
        <taxon>Acereae</taxon>
        <taxon>Dipteronia</taxon>
    </lineage>
</organism>